<dbReference type="GO" id="GO:0005829">
    <property type="term" value="C:cytosol"/>
    <property type="evidence" value="ECO:0007669"/>
    <property type="project" value="TreeGrafter"/>
</dbReference>
<dbReference type="EMBL" id="JRPN01000042">
    <property type="protein sequence ID" value="KGT73692.1"/>
    <property type="molecule type" value="Genomic_DNA"/>
</dbReference>
<dbReference type="Pfam" id="PF00772">
    <property type="entry name" value="DnaB"/>
    <property type="match status" value="1"/>
</dbReference>
<dbReference type="InterPro" id="IPR036185">
    <property type="entry name" value="DNA_heli_DnaB-like_N_sf"/>
</dbReference>
<reference evidence="13 14" key="1">
    <citation type="submission" date="2014-09" db="EMBL/GenBank/DDBJ databases">
        <title>Draft genome of Bradyrhizobium japonicum Is-34.</title>
        <authorList>
            <person name="Tsurumaru H."/>
            <person name="Yamakawa T."/>
            <person name="Hashimoto S."/>
            <person name="Okizaki K."/>
            <person name="Kanesaki Y."/>
            <person name="Yoshikawa H."/>
            <person name="Yajima S."/>
        </authorList>
    </citation>
    <scope>NUCLEOTIDE SEQUENCE [LARGE SCALE GENOMIC DNA]</scope>
    <source>
        <strain evidence="13 14">Is-34</strain>
    </source>
</reference>
<dbReference type="GO" id="GO:0006269">
    <property type="term" value="P:DNA replication, synthesis of primer"/>
    <property type="evidence" value="ECO:0007669"/>
    <property type="project" value="UniProtKB-KW"/>
</dbReference>
<dbReference type="InterPro" id="IPR007693">
    <property type="entry name" value="DNA_helicase_DnaB-like_N"/>
</dbReference>
<evidence type="ECO:0000256" key="9">
    <source>
        <dbReference type="ARBA" id="ARBA00023235"/>
    </source>
</evidence>
<evidence type="ECO:0000256" key="11">
    <source>
        <dbReference type="ARBA" id="ARBA00048954"/>
    </source>
</evidence>
<dbReference type="GO" id="GO:1990077">
    <property type="term" value="C:primosome complex"/>
    <property type="evidence" value="ECO:0007669"/>
    <property type="project" value="UniProtKB-KW"/>
</dbReference>
<evidence type="ECO:0000256" key="10">
    <source>
        <dbReference type="ARBA" id="ARBA00044969"/>
    </source>
</evidence>
<dbReference type="Proteomes" id="UP000030377">
    <property type="component" value="Unassembled WGS sequence"/>
</dbReference>
<dbReference type="InterPro" id="IPR027417">
    <property type="entry name" value="P-loop_NTPase"/>
</dbReference>
<keyword evidence="5" id="KW-0378">Hydrolase</keyword>
<dbReference type="SUPFAM" id="SSF52540">
    <property type="entry name" value="P-loop containing nucleoside triphosphate hydrolases"/>
    <property type="match status" value="1"/>
</dbReference>
<dbReference type="GO" id="GO:0003677">
    <property type="term" value="F:DNA binding"/>
    <property type="evidence" value="ECO:0007669"/>
    <property type="project" value="UniProtKB-KW"/>
</dbReference>
<sequence length="474" mass="52232">MTTQETTPRALRNIRAEEAIIGKIIGSADAYWQVSDYLSAEHFVVPHHRAIFAAVAECCETAGGPALSLLESKLPQEFEGVGSVEAVLQILIEKATDVSSALDFVDDVVLAWRERAGVELGRRASEQGKGYEERRAAVEDLFRRVDDQDRAKHPVKVGEAAKAAMHRAAEAYEHQGKKSVGVVTKIPEIDKVLGPQIGGTAIILAAQSGHGKSALLSQILRANAGPSLDPSSIYPSLLISLEMSKEQIGLRDIAAMTGISVRKQITGDLSQKEFLEIRRAQATLEAMPIFIQDRSPMTTTQIVREVRIAVRRYGVKQIGIDHTKLVEPEKEHWNEIRTIGYFTSAMKALAKTEDIVVWQLAQLTRDGQKTGNWRFKKGDIYGGGLIVENADVVLGLAIPRVHLSENKPEPPSDDKPQNRPIWDGWLRSMEIWKGKAEFAALKVRSGVGETWKEIGFDGPSMTFGDAAERDEIPF</sequence>
<comment type="similarity">
    <text evidence="1">Belongs to the helicase family. DnaB subfamily.</text>
</comment>
<evidence type="ECO:0000256" key="6">
    <source>
        <dbReference type="ARBA" id="ARBA00022806"/>
    </source>
</evidence>
<dbReference type="InterPro" id="IPR007694">
    <property type="entry name" value="DNA_helicase_DnaB-like_C"/>
</dbReference>
<dbReference type="EC" id="5.6.2.3" evidence="10"/>
<name>A0A0A3XGX9_BRAJP</name>
<proteinExistence type="inferred from homology"/>
<dbReference type="PANTHER" id="PTHR30153:SF2">
    <property type="entry name" value="REPLICATIVE DNA HELICASE"/>
    <property type="match status" value="1"/>
</dbReference>
<protein>
    <recommendedName>
        <fullName evidence="10">DNA 5'-3' helicase</fullName>
        <ecNumber evidence="10">5.6.2.3</ecNumber>
    </recommendedName>
</protein>
<evidence type="ECO:0000256" key="4">
    <source>
        <dbReference type="ARBA" id="ARBA00022741"/>
    </source>
</evidence>
<evidence type="ECO:0000256" key="3">
    <source>
        <dbReference type="ARBA" id="ARBA00022705"/>
    </source>
</evidence>
<keyword evidence="4" id="KW-0547">Nucleotide-binding</keyword>
<keyword evidence="2" id="KW-0639">Primosome</keyword>
<evidence type="ECO:0000313" key="14">
    <source>
        <dbReference type="Proteomes" id="UP000030377"/>
    </source>
</evidence>
<dbReference type="GO" id="GO:0043139">
    <property type="term" value="F:5'-3' DNA helicase activity"/>
    <property type="evidence" value="ECO:0007669"/>
    <property type="project" value="UniProtKB-EC"/>
</dbReference>
<dbReference type="Gene3D" id="3.40.50.300">
    <property type="entry name" value="P-loop containing nucleotide triphosphate hydrolases"/>
    <property type="match status" value="1"/>
</dbReference>
<evidence type="ECO:0000256" key="5">
    <source>
        <dbReference type="ARBA" id="ARBA00022801"/>
    </source>
</evidence>
<dbReference type="AlphaFoldDB" id="A0A0A3XGX9"/>
<dbReference type="GO" id="GO:0016787">
    <property type="term" value="F:hydrolase activity"/>
    <property type="evidence" value="ECO:0007669"/>
    <property type="project" value="UniProtKB-KW"/>
</dbReference>
<accession>A0A0A3XGX9</accession>
<comment type="catalytic activity">
    <reaction evidence="11">
        <text>ATP + H2O = ADP + phosphate + H(+)</text>
        <dbReference type="Rhea" id="RHEA:13065"/>
        <dbReference type="ChEBI" id="CHEBI:15377"/>
        <dbReference type="ChEBI" id="CHEBI:15378"/>
        <dbReference type="ChEBI" id="CHEBI:30616"/>
        <dbReference type="ChEBI" id="CHEBI:43474"/>
        <dbReference type="ChEBI" id="CHEBI:456216"/>
        <dbReference type="EC" id="5.6.2.3"/>
    </reaction>
</comment>
<dbReference type="SUPFAM" id="SSF48024">
    <property type="entry name" value="N-terminal domain of DnaB helicase"/>
    <property type="match status" value="1"/>
</dbReference>
<dbReference type="Pfam" id="PF03796">
    <property type="entry name" value="DnaB_C"/>
    <property type="match status" value="1"/>
</dbReference>
<evidence type="ECO:0000256" key="1">
    <source>
        <dbReference type="ARBA" id="ARBA00008428"/>
    </source>
</evidence>
<feature type="domain" description="SF4 helicase" evidence="12">
    <location>
        <begin position="175"/>
        <end position="470"/>
    </location>
</feature>
<keyword evidence="3" id="KW-0235">DNA replication</keyword>
<keyword evidence="7" id="KW-0067">ATP-binding</keyword>
<dbReference type="PROSITE" id="PS51199">
    <property type="entry name" value="SF4_HELICASE"/>
    <property type="match status" value="1"/>
</dbReference>
<evidence type="ECO:0000256" key="8">
    <source>
        <dbReference type="ARBA" id="ARBA00023125"/>
    </source>
</evidence>
<evidence type="ECO:0000256" key="2">
    <source>
        <dbReference type="ARBA" id="ARBA00022515"/>
    </source>
</evidence>
<dbReference type="InterPro" id="IPR016136">
    <property type="entry name" value="DNA_helicase_N/primase_C"/>
</dbReference>
<dbReference type="RefSeq" id="WP_038943372.1">
    <property type="nucleotide sequence ID" value="NZ_JRPN01000042.1"/>
</dbReference>
<gene>
    <name evidence="13" type="ORF">MA20_42860</name>
</gene>
<keyword evidence="8" id="KW-0238">DNA-binding</keyword>
<evidence type="ECO:0000256" key="7">
    <source>
        <dbReference type="ARBA" id="ARBA00022840"/>
    </source>
</evidence>
<organism evidence="13 14">
    <name type="scientific">Bradyrhizobium japonicum</name>
    <dbReference type="NCBI Taxonomy" id="375"/>
    <lineage>
        <taxon>Bacteria</taxon>
        <taxon>Pseudomonadati</taxon>
        <taxon>Pseudomonadota</taxon>
        <taxon>Alphaproteobacteria</taxon>
        <taxon>Hyphomicrobiales</taxon>
        <taxon>Nitrobacteraceae</taxon>
        <taxon>Bradyrhizobium</taxon>
    </lineage>
</organism>
<comment type="caution">
    <text evidence="13">The sequence shown here is derived from an EMBL/GenBank/DDBJ whole genome shotgun (WGS) entry which is preliminary data.</text>
</comment>
<dbReference type="GO" id="GO:0005524">
    <property type="term" value="F:ATP binding"/>
    <property type="evidence" value="ECO:0007669"/>
    <property type="project" value="UniProtKB-KW"/>
</dbReference>
<dbReference type="Gene3D" id="1.10.860.10">
    <property type="entry name" value="DNAb Helicase, Chain A"/>
    <property type="match status" value="1"/>
</dbReference>
<dbReference type="PANTHER" id="PTHR30153">
    <property type="entry name" value="REPLICATIVE DNA HELICASE DNAB"/>
    <property type="match status" value="1"/>
</dbReference>
<keyword evidence="6" id="KW-0347">Helicase</keyword>
<evidence type="ECO:0000259" key="12">
    <source>
        <dbReference type="PROSITE" id="PS51199"/>
    </source>
</evidence>
<evidence type="ECO:0000313" key="13">
    <source>
        <dbReference type="EMBL" id="KGT73692.1"/>
    </source>
</evidence>
<keyword evidence="9" id="KW-0413">Isomerase</keyword>